<evidence type="ECO:0000256" key="14">
    <source>
        <dbReference type="PROSITE-ProRule" id="PRU00277"/>
    </source>
</evidence>
<keyword evidence="12" id="KW-0206">Cytoskeleton</keyword>
<dbReference type="InterPro" id="IPR046357">
    <property type="entry name" value="PPIase_dom_sf"/>
</dbReference>
<evidence type="ECO:0000256" key="9">
    <source>
        <dbReference type="ARBA" id="ARBA00022803"/>
    </source>
</evidence>
<dbReference type="PANTHER" id="PTHR46512">
    <property type="entry name" value="PEPTIDYLPROLYL ISOMERASE"/>
    <property type="match status" value="1"/>
</dbReference>
<dbReference type="InterPro" id="IPR001179">
    <property type="entry name" value="PPIase_FKBP_dom"/>
</dbReference>
<dbReference type="InterPro" id="IPR019734">
    <property type="entry name" value="TPR_rpt"/>
</dbReference>
<dbReference type="GO" id="GO:0005740">
    <property type="term" value="C:mitochondrial envelope"/>
    <property type="evidence" value="ECO:0007669"/>
    <property type="project" value="TreeGrafter"/>
</dbReference>
<evidence type="ECO:0000256" key="2">
    <source>
        <dbReference type="ARBA" id="ARBA00004173"/>
    </source>
</evidence>
<dbReference type="Proteomes" id="UP000887566">
    <property type="component" value="Unplaced"/>
</dbReference>
<evidence type="ECO:0000256" key="10">
    <source>
        <dbReference type="ARBA" id="ARBA00022990"/>
    </source>
</evidence>
<dbReference type="Pfam" id="PF00254">
    <property type="entry name" value="FKBP_C"/>
    <property type="match status" value="1"/>
</dbReference>
<dbReference type="PROSITE" id="PS50059">
    <property type="entry name" value="FKBP_PPIASE"/>
    <property type="match status" value="1"/>
</dbReference>
<comment type="catalytic activity">
    <reaction evidence="14">
        <text>[protein]-peptidylproline (omega=180) = [protein]-peptidylproline (omega=0)</text>
        <dbReference type="Rhea" id="RHEA:16237"/>
        <dbReference type="Rhea" id="RHEA-COMP:10747"/>
        <dbReference type="Rhea" id="RHEA-COMP:10748"/>
        <dbReference type="ChEBI" id="CHEBI:83833"/>
        <dbReference type="ChEBI" id="CHEBI:83834"/>
        <dbReference type="EC" id="5.2.1.8"/>
    </reaction>
</comment>
<dbReference type="Gene3D" id="3.10.50.40">
    <property type="match status" value="1"/>
</dbReference>
<keyword evidence="6" id="KW-0597">Phosphoprotein</keyword>
<dbReference type="GO" id="GO:0005829">
    <property type="term" value="C:cytosol"/>
    <property type="evidence" value="ECO:0007669"/>
    <property type="project" value="UniProtKB-SubCell"/>
</dbReference>
<dbReference type="WBParaSite" id="PSAMB.scaffold2578size22428.g18366.t1">
    <property type="protein sequence ID" value="PSAMB.scaffold2578size22428.g18366.t1"/>
    <property type="gene ID" value="PSAMB.scaffold2578size22428.g18366"/>
</dbReference>
<keyword evidence="7" id="KW-0493">Microtubule</keyword>
<dbReference type="SUPFAM" id="SSF54534">
    <property type="entry name" value="FKBP-like"/>
    <property type="match status" value="1"/>
</dbReference>
<feature type="repeat" description="TPR" evidence="15">
    <location>
        <begin position="259"/>
        <end position="292"/>
    </location>
</feature>
<keyword evidence="13" id="KW-0539">Nucleus</keyword>
<keyword evidence="18" id="KW-1185">Reference proteome</keyword>
<evidence type="ECO:0000256" key="6">
    <source>
        <dbReference type="ARBA" id="ARBA00022553"/>
    </source>
</evidence>
<feature type="region of interest" description="Disordered" evidence="16">
    <location>
        <begin position="29"/>
        <end position="107"/>
    </location>
</feature>
<evidence type="ECO:0000256" key="4">
    <source>
        <dbReference type="ARBA" id="ARBA00004514"/>
    </source>
</evidence>
<dbReference type="Pfam" id="PF07719">
    <property type="entry name" value="TPR_2"/>
    <property type="match status" value="1"/>
</dbReference>
<keyword evidence="11" id="KW-0496">Mitochondrion</keyword>
<keyword evidence="9 15" id="KW-0802">TPR repeat</keyword>
<keyword evidence="8" id="KW-0677">Repeat</keyword>
<evidence type="ECO:0000256" key="3">
    <source>
        <dbReference type="ARBA" id="ARBA00004245"/>
    </source>
</evidence>
<dbReference type="Pfam" id="PF13181">
    <property type="entry name" value="TPR_8"/>
    <property type="match status" value="1"/>
</dbReference>
<keyword evidence="5" id="KW-0488">Methylation</keyword>
<evidence type="ECO:0000256" key="11">
    <source>
        <dbReference type="ARBA" id="ARBA00023128"/>
    </source>
</evidence>
<name>A0A914VUC2_9BILA</name>
<organism evidence="18 19">
    <name type="scientific">Plectus sambesii</name>
    <dbReference type="NCBI Taxonomy" id="2011161"/>
    <lineage>
        <taxon>Eukaryota</taxon>
        <taxon>Metazoa</taxon>
        <taxon>Ecdysozoa</taxon>
        <taxon>Nematoda</taxon>
        <taxon>Chromadorea</taxon>
        <taxon>Plectida</taxon>
        <taxon>Plectina</taxon>
        <taxon>Plectoidea</taxon>
        <taxon>Plectidae</taxon>
        <taxon>Plectus</taxon>
    </lineage>
</organism>
<evidence type="ECO:0000256" key="13">
    <source>
        <dbReference type="ARBA" id="ARBA00023242"/>
    </source>
</evidence>
<feature type="repeat" description="TPR" evidence="15">
    <location>
        <begin position="346"/>
        <end position="379"/>
    </location>
</feature>
<dbReference type="GO" id="GO:0003755">
    <property type="term" value="F:peptidyl-prolyl cis-trans isomerase activity"/>
    <property type="evidence" value="ECO:0007669"/>
    <property type="project" value="UniProtKB-KW"/>
</dbReference>
<accession>A0A914VUC2</accession>
<evidence type="ECO:0000256" key="1">
    <source>
        <dbReference type="ARBA" id="ARBA00004123"/>
    </source>
</evidence>
<dbReference type="SUPFAM" id="SSF48452">
    <property type="entry name" value="TPR-like"/>
    <property type="match status" value="1"/>
</dbReference>
<dbReference type="InterPro" id="IPR013105">
    <property type="entry name" value="TPR_2"/>
</dbReference>
<evidence type="ECO:0000256" key="15">
    <source>
        <dbReference type="PROSITE-ProRule" id="PRU00339"/>
    </source>
</evidence>
<dbReference type="EC" id="5.2.1.8" evidence="14"/>
<dbReference type="GO" id="GO:0012505">
    <property type="term" value="C:endomembrane system"/>
    <property type="evidence" value="ECO:0007669"/>
    <property type="project" value="TreeGrafter"/>
</dbReference>
<dbReference type="Gene3D" id="1.25.40.10">
    <property type="entry name" value="Tetratricopeptide repeat domain"/>
    <property type="match status" value="1"/>
</dbReference>
<evidence type="ECO:0000256" key="8">
    <source>
        <dbReference type="ARBA" id="ARBA00022737"/>
    </source>
</evidence>
<dbReference type="PROSITE" id="PS50005">
    <property type="entry name" value="TPR"/>
    <property type="match status" value="2"/>
</dbReference>
<evidence type="ECO:0000313" key="18">
    <source>
        <dbReference type="Proteomes" id="UP000887566"/>
    </source>
</evidence>
<comment type="subcellular location">
    <subcellularLocation>
        <location evidence="3">Cytoplasm</location>
        <location evidence="3">Cytoskeleton</location>
    </subcellularLocation>
    <subcellularLocation>
        <location evidence="4">Cytoplasm</location>
        <location evidence="4">Cytosol</location>
    </subcellularLocation>
    <subcellularLocation>
        <location evidence="2">Mitochondrion</location>
    </subcellularLocation>
    <subcellularLocation>
        <location evidence="1">Nucleus</location>
    </subcellularLocation>
</comment>
<keyword evidence="10" id="KW-0007">Acetylation</keyword>
<proteinExistence type="predicted"/>
<evidence type="ECO:0000256" key="16">
    <source>
        <dbReference type="SAM" id="MobiDB-lite"/>
    </source>
</evidence>
<evidence type="ECO:0000256" key="5">
    <source>
        <dbReference type="ARBA" id="ARBA00022481"/>
    </source>
</evidence>
<evidence type="ECO:0000313" key="19">
    <source>
        <dbReference type="WBParaSite" id="PSAMB.scaffold2578size22428.g18366.t1"/>
    </source>
</evidence>
<dbReference type="GO" id="GO:0043066">
    <property type="term" value="P:negative regulation of apoptotic process"/>
    <property type="evidence" value="ECO:0007669"/>
    <property type="project" value="TreeGrafter"/>
</dbReference>
<dbReference type="SMART" id="SM00028">
    <property type="entry name" value="TPR"/>
    <property type="match status" value="3"/>
</dbReference>
<dbReference type="GO" id="GO:0005874">
    <property type="term" value="C:microtubule"/>
    <property type="evidence" value="ECO:0007669"/>
    <property type="project" value="UniProtKB-KW"/>
</dbReference>
<protein>
    <recommendedName>
        <fullName evidence="14">peptidylprolyl isomerase</fullName>
        <ecNumber evidence="14">5.2.1.8</ecNumber>
    </recommendedName>
</protein>
<keyword evidence="12" id="KW-0963">Cytoplasm</keyword>
<dbReference type="InterPro" id="IPR011990">
    <property type="entry name" value="TPR-like_helical_dom_sf"/>
</dbReference>
<dbReference type="GO" id="GO:0005634">
    <property type="term" value="C:nucleus"/>
    <property type="evidence" value="ECO:0007669"/>
    <property type="project" value="UniProtKB-SubCell"/>
</dbReference>
<keyword evidence="14" id="KW-0413">Isomerase</keyword>
<reference evidence="19" key="1">
    <citation type="submission" date="2022-11" db="UniProtKB">
        <authorList>
            <consortium name="WormBaseParasite"/>
        </authorList>
    </citation>
    <scope>IDENTIFICATION</scope>
</reference>
<evidence type="ECO:0000256" key="12">
    <source>
        <dbReference type="ARBA" id="ARBA00023212"/>
    </source>
</evidence>
<dbReference type="AlphaFoldDB" id="A0A914VUC2"/>
<dbReference type="PANTHER" id="PTHR46512:SF1">
    <property type="entry name" value="PEPTIDYLPROLYL ISOMERASE"/>
    <property type="match status" value="1"/>
</dbReference>
<dbReference type="GO" id="GO:0044183">
    <property type="term" value="F:protein folding chaperone"/>
    <property type="evidence" value="ECO:0007669"/>
    <property type="project" value="TreeGrafter"/>
</dbReference>
<evidence type="ECO:0000259" key="17">
    <source>
        <dbReference type="PROSITE" id="PS50059"/>
    </source>
</evidence>
<feature type="domain" description="PPIase FKBP-type" evidence="17">
    <location>
        <begin position="158"/>
        <end position="242"/>
    </location>
</feature>
<dbReference type="GO" id="GO:0016020">
    <property type="term" value="C:membrane"/>
    <property type="evidence" value="ECO:0007669"/>
    <property type="project" value="TreeGrafter"/>
</dbReference>
<sequence length="388" mass="43037">MADESAPPSLDTGFEMIEHDDDIVEVALNPRRAVSSGCPSLDGSGDDERTRPASDSELTIVTETDRLARQMKGPSSDELESECKKEHKHRLASSVYHRDSSSTDSAELVDAAEADGGLAGPAPAKGEQADDGWVDVCGSQELYRKTVKEGKGSSPQMNQRVTVRMEGTLPDGRKVDCYDQRSFLLGFCDVIDAVELVVRLMKTGEVDEVKCSSRFAYGSFGRPDDIPADSDLRFTLELLKIEDGPMFSTMTVDELEAFINERKERGNYYFGRKEFDKAIQVYERAVKIIDPDDDQSEQSPEGDQQKLALLCSLIQSNIAVCYAKLDNWNTVLKWTEKCLQLDSRNSKALFWRGNAFAMLNQLDSAVSCLQQAIAIEPDSAVRKAKCRN</sequence>
<dbReference type="InterPro" id="IPR050754">
    <property type="entry name" value="FKBP4/5/8-like"/>
</dbReference>
<keyword evidence="14" id="KW-0697">Rotamase</keyword>
<evidence type="ECO:0000256" key="7">
    <source>
        <dbReference type="ARBA" id="ARBA00022701"/>
    </source>
</evidence>